<name>A0A484Z6S7_9ENTR</name>
<organism evidence="3 4">
    <name type="scientific">Enterobacter cancerogenus</name>
    <dbReference type="NCBI Taxonomy" id="69218"/>
    <lineage>
        <taxon>Bacteria</taxon>
        <taxon>Pseudomonadati</taxon>
        <taxon>Pseudomonadota</taxon>
        <taxon>Gammaproteobacteria</taxon>
        <taxon>Enterobacterales</taxon>
        <taxon>Enterobacteriaceae</taxon>
        <taxon>Enterobacter</taxon>
        <taxon>Enterobacter cloacae complex</taxon>
    </lineage>
</organism>
<evidence type="ECO:0000313" key="3">
    <source>
        <dbReference type="EMBL" id="VFS44087.1"/>
    </source>
</evidence>
<keyword evidence="2" id="KW-1133">Transmembrane helix</keyword>
<gene>
    <name evidence="3" type="primary">pulG_1</name>
    <name evidence="3" type="ORF">NCTC12126_05363</name>
</gene>
<sequence length="36" mass="4114">MAVKRKNLARQAGFTLLELMVVIVILGVLAIWWCRT</sequence>
<dbReference type="EMBL" id="CAADIW010000071">
    <property type="protein sequence ID" value="VFS44087.1"/>
    <property type="molecule type" value="Genomic_DNA"/>
</dbReference>
<dbReference type="NCBIfam" id="TIGR02532">
    <property type="entry name" value="IV_pilin_GFxxxE"/>
    <property type="match status" value="1"/>
</dbReference>
<keyword evidence="2" id="KW-0812">Transmembrane</keyword>
<feature type="transmembrane region" description="Helical" evidence="2">
    <location>
        <begin position="12"/>
        <end position="33"/>
    </location>
</feature>
<evidence type="ECO:0000256" key="1">
    <source>
        <dbReference type="ARBA" id="ARBA00004167"/>
    </source>
</evidence>
<dbReference type="InterPro" id="IPR045584">
    <property type="entry name" value="Pilin-like"/>
</dbReference>
<dbReference type="SUPFAM" id="SSF54523">
    <property type="entry name" value="Pili subunits"/>
    <property type="match status" value="1"/>
</dbReference>
<keyword evidence="2" id="KW-0472">Membrane</keyword>
<dbReference type="GO" id="GO:0016020">
    <property type="term" value="C:membrane"/>
    <property type="evidence" value="ECO:0007669"/>
    <property type="project" value="UniProtKB-SubCell"/>
</dbReference>
<evidence type="ECO:0000313" key="4">
    <source>
        <dbReference type="Proteomes" id="UP000351155"/>
    </source>
</evidence>
<dbReference type="InterPro" id="IPR012902">
    <property type="entry name" value="N_methyl_site"/>
</dbReference>
<proteinExistence type="predicted"/>
<dbReference type="AlphaFoldDB" id="A0A484Z6S7"/>
<reference evidence="3 4" key="1">
    <citation type="submission" date="2019-03" db="EMBL/GenBank/DDBJ databases">
        <authorList>
            <consortium name="Pathogen Informatics"/>
        </authorList>
    </citation>
    <scope>NUCLEOTIDE SEQUENCE [LARGE SCALE GENOMIC DNA]</scope>
    <source>
        <strain evidence="3 4">NCTC12126</strain>
    </source>
</reference>
<dbReference type="Pfam" id="PF07963">
    <property type="entry name" value="N_methyl"/>
    <property type="match status" value="1"/>
</dbReference>
<evidence type="ECO:0000256" key="2">
    <source>
        <dbReference type="SAM" id="Phobius"/>
    </source>
</evidence>
<accession>A0A484Z6S7</accession>
<dbReference type="Proteomes" id="UP000351155">
    <property type="component" value="Unassembled WGS sequence"/>
</dbReference>
<comment type="subcellular location">
    <subcellularLocation>
        <location evidence="1">Membrane</location>
        <topology evidence="1">Single-pass membrane protein</topology>
    </subcellularLocation>
</comment>
<protein>
    <submittedName>
        <fullName evidence="3">General secretion pathway protein G</fullName>
    </submittedName>
</protein>